<accession>A0A8J3Y4W7</accession>
<dbReference type="RefSeq" id="WP_203936789.1">
    <property type="nucleotide sequence ID" value="NZ_BAAAGJ010000005.1"/>
</dbReference>
<comment type="caution">
    <text evidence="2">The sequence shown here is derived from an EMBL/GenBank/DDBJ whole genome shotgun (WGS) entry which is preliminary data.</text>
</comment>
<dbReference type="InterPro" id="IPR043148">
    <property type="entry name" value="TagF_C"/>
</dbReference>
<proteinExistence type="predicted"/>
<dbReference type="SUPFAM" id="SSF53756">
    <property type="entry name" value="UDP-Glycosyltransferase/glycogen phosphorylase"/>
    <property type="match status" value="1"/>
</dbReference>
<evidence type="ECO:0000313" key="2">
    <source>
        <dbReference type="EMBL" id="GIJ01464.1"/>
    </source>
</evidence>
<dbReference type="Pfam" id="PF04464">
    <property type="entry name" value="Glyphos_transf"/>
    <property type="match status" value="1"/>
</dbReference>
<dbReference type="PANTHER" id="PTHR22916:SF3">
    <property type="entry name" value="UDP-GLCNAC:BETAGAL BETA-1,3-N-ACETYLGLUCOSAMINYLTRANSFERASE-LIKE PROTEIN 1"/>
    <property type="match status" value="1"/>
</dbReference>
<dbReference type="GO" id="GO:0047355">
    <property type="term" value="F:CDP-glycerol glycerophosphotransferase activity"/>
    <property type="evidence" value="ECO:0007669"/>
    <property type="project" value="InterPro"/>
</dbReference>
<dbReference type="SUPFAM" id="SSF53448">
    <property type="entry name" value="Nucleotide-diphospho-sugar transferases"/>
    <property type="match status" value="1"/>
</dbReference>
<dbReference type="CDD" id="cd00761">
    <property type="entry name" value="Glyco_tranf_GTA_type"/>
    <property type="match status" value="1"/>
</dbReference>
<sequence>MPTVSVILACHNVEEFIEDAFRSLTRQSAFDSFEIIPVDDGSTDGTRALIERFRAEHPANVFPIHFDTASGAAGRPRNAGIDAARGEYVIFMDPDDRVHGDGYTTLLRAMERHRSDIVIAARVGVPAREGIESRLWTDFTLPQPFVNDGSYAVKADLLTRRPGVLKSIYRTGLIRDNGLRFREDIASSEDEIFDMSCVVRAERLTKINDVVYLATMGRTDSLTSHIRINLYEQLPLVFAGLEEALLEYFGQAIVSYRIVSLIRNFYLPKLALIAPEQADRAIEIVRAACADYGYDRLRLAANPSYAQLVDLIEAGRHTPLILHFMQTRNTELSHQLRSLRERMRVFQGRAGRGAVRAAELARMTHKAVRGRDVRKFVTANLGTLQNTRPNGYWVFGDRFNKAADNGEALYRYVRDNNVHDRIAFVLDRKSPDWKRLDAEGFELVGYGSMAHWKLLYGAAHFFTSHVDDMYIKPWQQYGRAVDRGPYKLNFLQHGIIRSDLSAWLGTRSYHTFCSSAPSEYTALLHHLRYKLSPDTLKLTGLARHDLLERREDDYILVLPTWRSFLDDASPARFRQSEFHNAWQRLLTDERLLSALDVAGKRIRFGLHPRMSRYARTFTVGDRVDVLAFEDLPSFADLISGAQLLVTDYSSVSFDALYLRRPVVYYPFAERVLHSANIGARDELYPSLGVSVTDHDAAVDAIVTSVGRRFKVDDDRLQRIDAFFAFSDRGNRRRIVDAVLEKDGRIS</sequence>
<evidence type="ECO:0000313" key="3">
    <source>
        <dbReference type="Proteomes" id="UP000652013"/>
    </source>
</evidence>
<reference evidence="2" key="1">
    <citation type="submission" date="2021-01" db="EMBL/GenBank/DDBJ databases">
        <title>Whole genome shotgun sequence of Spirilliplanes yamanashiensis NBRC 15828.</title>
        <authorList>
            <person name="Komaki H."/>
            <person name="Tamura T."/>
        </authorList>
    </citation>
    <scope>NUCLEOTIDE SEQUENCE</scope>
    <source>
        <strain evidence="2">NBRC 15828</strain>
    </source>
</reference>
<dbReference type="Proteomes" id="UP000652013">
    <property type="component" value="Unassembled WGS sequence"/>
</dbReference>
<dbReference type="EMBL" id="BOOY01000004">
    <property type="protein sequence ID" value="GIJ01464.1"/>
    <property type="molecule type" value="Genomic_DNA"/>
</dbReference>
<dbReference type="AlphaFoldDB" id="A0A8J3Y4W7"/>
<name>A0A8J3Y4W7_9ACTN</name>
<dbReference type="PANTHER" id="PTHR22916">
    <property type="entry name" value="GLYCOSYLTRANSFERASE"/>
    <property type="match status" value="1"/>
</dbReference>
<organism evidence="2 3">
    <name type="scientific">Spirilliplanes yamanashiensis</name>
    <dbReference type="NCBI Taxonomy" id="42233"/>
    <lineage>
        <taxon>Bacteria</taxon>
        <taxon>Bacillati</taxon>
        <taxon>Actinomycetota</taxon>
        <taxon>Actinomycetes</taxon>
        <taxon>Micromonosporales</taxon>
        <taxon>Micromonosporaceae</taxon>
        <taxon>Spirilliplanes</taxon>
    </lineage>
</organism>
<keyword evidence="3" id="KW-1185">Reference proteome</keyword>
<dbReference type="GO" id="GO:0016020">
    <property type="term" value="C:membrane"/>
    <property type="evidence" value="ECO:0007669"/>
    <property type="project" value="InterPro"/>
</dbReference>
<dbReference type="InterPro" id="IPR007554">
    <property type="entry name" value="Glycerophosphate_synth"/>
</dbReference>
<dbReference type="Pfam" id="PF00535">
    <property type="entry name" value="Glycos_transf_2"/>
    <property type="match status" value="1"/>
</dbReference>
<protein>
    <recommendedName>
        <fullName evidence="1">Glycosyltransferase 2-like domain-containing protein</fullName>
    </recommendedName>
</protein>
<dbReference type="InterPro" id="IPR029044">
    <property type="entry name" value="Nucleotide-diphossugar_trans"/>
</dbReference>
<feature type="domain" description="Glycosyltransferase 2-like" evidence="1">
    <location>
        <begin position="5"/>
        <end position="134"/>
    </location>
</feature>
<dbReference type="Gene3D" id="3.40.50.12580">
    <property type="match status" value="1"/>
</dbReference>
<evidence type="ECO:0000259" key="1">
    <source>
        <dbReference type="Pfam" id="PF00535"/>
    </source>
</evidence>
<dbReference type="GO" id="GO:0016758">
    <property type="term" value="F:hexosyltransferase activity"/>
    <property type="evidence" value="ECO:0007669"/>
    <property type="project" value="UniProtKB-ARBA"/>
</dbReference>
<dbReference type="Gene3D" id="3.90.550.10">
    <property type="entry name" value="Spore Coat Polysaccharide Biosynthesis Protein SpsA, Chain A"/>
    <property type="match status" value="1"/>
</dbReference>
<dbReference type="InterPro" id="IPR001173">
    <property type="entry name" value="Glyco_trans_2-like"/>
</dbReference>
<gene>
    <name evidence="2" type="ORF">Sya03_08160</name>
</gene>